<dbReference type="EMBL" id="AAHK01000129">
    <property type="protein sequence ID" value="EAN96825.1"/>
    <property type="molecule type" value="Genomic_DNA"/>
</dbReference>
<organism evidence="3 4">
    <name type="scientific">Trypanosoma cruzi (strain CL Brener)</name>
    <dbReference type="NCBI Taxonomy" id="353153"/>
    <lineage>
        <taxon>Eukaryota</taxon>
        <taxon>Discoba</taxon>
        <taxon>Euglenozoa</taxon>
        <taxon>Kinetoplastea</taxon>
        <taxon>Metakinetoplastina</taxon>
        <taxon>Trypanosomatida</taxon>
        <taxon>Trypanosomatidae</taxon>
        <taxon>Trypanosoma</taxon>
        <taxon>Schizotrypanum</taxon>
    </lineage>
</organism>
<dbReference type="eggNOG" id="ENOG502RJIY">
    <property type="taxonomic scope" value="Eukaryota"/>
</dbReference>
<gene>
    <name evidence="3" type="ORF">Tc00.1047053509733.150</name>
</gene>
<keyword evidence="4" id="KW-1185">Reference proteome</keyword>
<evidence type="ECO:0000256" key="1">
    <source>
        <dbReference type="SAM" id="MobiDB-lite"/>
    </source>
</evidence>
<dbReference type="GeneID" id="3550983"/>
<dbReference type="PaxDb" id="353153-Q4DWB7"/>
<accession>Q4DWB7</accession>
<evidence type="ECO:0000256" key="2">
    <source>
        <dbReference type="SAM" id="Phobius"/>
    </source>
</evidence>
<keyword evidence="2" id="KW-0812">Transmembrane</keyword>
<evidence type="ECO:0000313" key="4">
    <source>
        <dbReference type="Proteomes" id="UP000002296"/>
    </source>
</evidence>
<dbReference type="SMR" id="Q4DWB7"/>
<dbReference type="RefSeq" id="XP_818676.1">
    <property type="nucleotide sequence ID" value="XM_813583.1"/>
</dbReference>
<dbReference type="OMA" id="KQIFLME"/>
<dbReference type="SUPFAM" id="SSF48371">
    <property type="entry name" value="ARM repeat"/>
    <property type="match status" value="1"/>
</dbReference>
<keyword evidence="2" id="KW-0472">Membrane</keyword>
<dbReference type="InterPro" id="IPR011989">
    <property type="entry name" value="ARM-like"/>
</dbReference>
<dbReference type="Pfam" id="PF13365">
    <property type="entry name" value="Trypsin_2"/>
    <property type="match status" value="1"/>
</dbReference>
<proteinExistence type="predicted"/>
<dbReference type="AlphaFoldDB" id="Q4DWB7"/>
<dbReference type="InParanoid" id="Q4DWB7"/>
<evidence type="ECO:0000313" key="3">
    <source>
        <dbReference type="EMBL" id="EAN96825.1"/>
    </source>
</evidence>
<reference evidence="3 4" key="1">
    <citation type="journal article" date="2005" name="Science">
        <title>The genome sequence of Trypanosoma cruzi, etiologic agent of Chagas disease.</title>
        <authorList>
            <person name="El-Sayed N.M."/>
            <person name="Myler P.J."/>
            <person name="Bartholomeu D.C."/>
            <person name="Nilsson D."/>
            <person name="Aggarwal G."/>
            <person name="Tran A.N."/>
            <person name="Ghedin E."/>
            <person name="Worthey E.A."/>
            <person name="Delcher A.L."/>
            <person name="Blandin G."/>
            <person name="Westenberger S.J."/>
            <person name="Caler E."/>
            <person name="Cerqueira G.C."/>
            <person name="Branche C."/>
            <person name="Haas B."/>
            <person name="Anupama A."/>
            <person name="Arner E."/>
            <person name="Aslund L."/>
            <person name="Attipoe P."/>
            <person name="Bontempi E."/>
            <person name="Bringaud F."/>
            <person name="Burton P."/>
            <person name="Cadag E."/>
            <person name="Campbell D.A."/>
            <person name="Carrington M."/>
            <person name="Crabtree J."/>
            <person name="Darban H."/>
            <person name="da Silveira J.F."/>
            <person name="de Jong P."/>
            <person name="Edwards K."/>
            <person name="Englund P.T."/>
            <person name="Fazelina G."/>
            <person name="Feldblyum T."/>
            <person name="Ferella M."/>
            <person name="Frasch A.C."/>
            <person name="Gull K."/>
            <person name="Horn D."/>
            <person name="Hou L."/>
            <person name="Huang Y."/>
            <person name="Kindlund E."/>
            <person name="Klingbeil M."/>
            <person name="Kluge S."/>
            <person name="Koo H."/>
            <person name="Lacerda D."/>
            <person name="Levin M.J."/>
            <person name="Lorenzi H."/>
            <person name="Louie T."/>
            <person name="Machado C.R."/>
            <person name="McCulloch R."/>
            <person name="McKenna A."/>
            <person name="Mizuno Y."/>
            <person name="Mottram J.C."/>
            <person name="Nelson S."/>
            <person name="Ochaya S."/>
            <person name="Osoegawa K."/>
            <person name="Pai G."/>
            <person name="Parsons M."/>
            <person name="Pentony M."/>
            <person name="Pettersson U."/>
            <person name="Pop M."/>
            <person name="Ramirez J.L."/>
            <person name="Rinta J."/>
            <person name="Robertson L."/>
            <person name="Salzberg S.L."/>
            <person name="Sanchez D.O."/>
            <person name="Seyler A."/>
            <person name="Sharma R."/>
            <person name="Shetty J."/>
            <person name="Simpson A.J."/>
            <person name="Sisk E."/>
            <person name="Tammi M.T."/>
            <person name="Tarleton R."/>
            <person name="Teixeira S."/>
            <person name="Van Aken S."/>
            <person name="Vogt C."/>
            <person name="Ward P.N."/>
            <person name="Wickstead B."/>
            <person name="Wortman J."/>
            <person name="White O."/>
            <person name="Fraser C.M."/>
            <person name="Stuart K.D."/>
            <person name="Andersson B."/>
        </authorList>
    </citation>
    <scope>NUCLEOTIDE SEQUENCE [LARGE SCALE GENOMIC DNA]</scope>
    <source>
        <strain evidence="3 4">CL Brener</strain>
    </source>
</reference>
<dbReference type="InterPro" id="IPR016024">
    <property type="entry name" value="ARM-type_fold"/>
</dbReference>
<dbReference type="KEGG" id="tcr:509733.150"/>
<dbReference type="InterPro" id="IPR009003">
    <property type="entry name" value="Peptidase_S1_PA"/>
</dbReference>
<sequence>MWMHCFPCLIFVVFGIIYYLLPLFYFFFSLEKGLGSRMTTALTSSNRSNIPAVCRIRGRGTAILVSPGILLTSRHVVSSPEVAAQLTAVFFEGSKKKTVEVKLLPQKLFFAAFYPAYMDYCLVACEEYGIFNVTPVSLPLTQNDWSPVREGDIILVVQHPTCKDDDGEAETNTGDSDDGEDPPSVEIKRFEEVLRCRNDLYYLKANGNLRTAGCPAFNDCGQLIGMQSQLRSEGGGVVNRVVSIASIVKHLFANKQLQRIQQKSVFDDVWNTWYVKDDISRILLILENFSDCEIARATAEKLCEHTCFPNLIESIVASGGVEWILSSLHQFKEDMAMVCTCIRAMWNVSFGETNAQRLLVDGGGVELVLDSMERYPESEEIAEFSVVLLHNLSTGSCRPDFTGPLGHRALLLVHAALQRFKETIVLQKFGFSFFTTLLYVDVEYAETLVKLNIVEHTVYLAERKQDQVFLMEALMNFVGELAQHRKAIDLCFVAGGLASSAGQHVLEVLTSLLIDIMFKYQEMDTILLQGNRALWGIGNDLSCRAMILQNPRSYEALRLSLAALMARARVT</sequence>
<feature type="transmembrane region" description="Helical" evidence="2">
    <location>
        <begin position="6"/>
        <end position="28"/>
    </location>
</feature>
<dbReference type="Gene3D" id="1.25.10.10">
    <property type="entry name" value="Leucine-rich Repeat Variant"/>
    <property type="match status" value="1"/>
</dbReference>
<comment type="caution">
    <text evidence="3">The sequence shown here is derived from an EMBL/GenBank/DDBJ whole genome shotgun (WGS) entry which is preliminary data.</text>
</comment>
<feature type="region of interest" description="Disordered" evidence="1">
    <location>
        <begin position="163"/>
        <end position="184"/>
    </location>
</feature>
<feature type="compositionally biased region" description="Acidic residues" evidence="1">
    <location>
        <begin position="165"/>
        <end position="183"/>
    </location>
</feature>
<name>Q4DWB7_TRYCC</name>
<dbReference type="Proteomes" id="UP000002296">
    <property type="component" value="Unassembled WGS sequence"/>
</dbReference>
<dbReference type="Gene3D" id="2.40.10.120">
    <property type="match status" value="1"/>
</dbReference>
<evidence type="ECO:0008006" key="5">
    <source>
        <dbReference type="Google" id="ProtNLM"/>
    </source>
</evidence>
<keyword evidence="2" id="KW-1133">Transmembrane helix</keyword>
<protein>
    <recommendedName>
        <fullName evidence="5">Serine protease</fullName>
    </recommendedName>
</protein>
<dbReference type="SUPFAM" id="SSF50494">
    <property type="entry name" value="Trypsin-like serine proteases"/>
    <property type="match status" value="1"/>
</dbReference>